<dbReference type="UniPathway" id="UPA00077">
    <property type="reaction ID" value="UER00158"/>
</dbReference>
<comment type="caution">
    <text evidence="11">The sequence shown here is derived from an EMBL/GenBank/DDBJ whole genome shotgun (WGS) entry which is preliminary data.</text>
</comment>
<evidence type="ECO:0000256" key="6">
    <source>
        <dbReference type="ARBA" id="ARBA00022857"/>
    </source>
</evidence>
<comment type="function">
    <text evidence="8 9">Key enzyme in folate metabolism. Catalyzes an essential reaction for de novo glycine and purine synthesis, and for DNA precursor synthesis.</text>
</comment>
<proteinExistence type="inferred from homology"/>
<evidence type="ECO:0000256" key="2">
    <source>
        <dbReference type="ARBA" id="ARBA00009539"/>
    </source>
</evidence>
<evidence type="ECO:0000256" key="4">
    <source>
        <dbReference type="ARBA" id="ARBA00018886"/>
    </source>
</evidence>
<dbReference type="GO" id="GO:0006730">
    <property type="term" value="P:one-carbon metabolic process"/>
    <property type="evidence" value="ECO:0007669"/>
    <property type="project" value="UniProtKB-KW"/>
</dbReference>
<dbReference type="SUPFAM" id="SSF53597">
    <property type="entry name" value="Dihydrofolate reductase-like"/>
    <property type="match status" value="1"/>
</dbReference>
<comment type="catalytic activity">
    <reaction evidence="9">
        <text>(6S)-5,6,7,8-tetrahydrofolate + NADP(+) = 7,8-dihydrofolate + NADPH + H(+)</text>
        <dbReference type="Rhea" id="RHEA:15009"/>
        <dbReference type="ChEBI" id="CHEBI:15378"/>
        <dbReference type="ChEBI" id="CHEBI:57451"/>
        <dbReference type="ChEBI" id="CHEBI:57453"/>
        <dbReference type="ChEBI" id="CHEBI:57783"/>
        <dbReference type="ChEBI" id="CHEBI:58349"/>
        <dbReference type="EC" id="1.5.1.3"/>
    </reaction>
</comment>
<evidence type="ECO:0000256" key="9">
    <source>
        <dbReference type="PIRNR" id="PIRNR000194"/>
    </source>
</evidence>
<dbReference type="Proteomes" id="UP000280668">
    <property type="component" value="Unassembled WGS sequence"/>
</dbReference>
<dbReference type="OrthoDB" id="9804315at2"/>
<dbReference type="GO" id="GO:0046655">
    <property type="term" value="P:folic acid metabolic process"/>
    <property type="evidence" value="ECO:0007669"/>
    <property type="project" value="TreeGrafter"/>
</dbReference>
<dbReference type="RefSeq" id="WP_123302670.1">
    <property type="nucleotide sequence ID" value="NZ_RKHK01000001.1"/>
</dbReference>
<dbReference type="PANTHER" id="PTHR48069:SF3">
    <property type="entry name" value="DIHYDROFOLATE REDUCTASE"/>
    <property type="match status" value="1"/>
</dbReference>
<evidence type="ECO:0000256" key="1">
    <source>
        <dbReference type="ARBA" id="ARBA00004903"/>
    </source>
</evidence>
<dbReference type="Pfam" id="PF00186">
    <property type="entry name" value="DHFR_1"/>
    <property type="match status" value="1"/>
</dbReference>
<gene>
    <name evidence="11" type="ORF">EDD31_0385</name>
</gene>
<reference evidence="11 12" key="1">
    <citation type="submission" date="2018-11" db="EMBL/GenBank/DDBJ databases">
        <title>Sequencing the genomes of 1000 actinobacteria strains.</title>
        <authorList>
            <person name="Klenk H.-P."/>
        </authorList>
    </citation>
    <scope>NUCLEOTIDE SEQUENCE [LARGE SCALE GENOMIC DNA]</scope>
    <source>
        <strain evidence="11 12">DSM 11294</strain>
    </source>
</reference>
<dbReference type="Gene3D" id="3.40.430.10">
    <property type="entry name" value="Dihydrofolate Reductase, subunit A"/>
    <property type="match status" value="1"/>
</dbReference>
<feature type="domain" description="DHFR" evidence="10">
    <location>
        <begin position="2"/>
        <end position="162"/>
    </location>
</feature>
<comment type="pathway">
    <text evidence="1 9">Cofactor biosynthesis; tetrahydrofolate biosynthesis; 5,6,7,8-tetrahydrofolate from 7,8-dihydrofolate: step 1/1.</text>
</comment>
<evidence type="ECO:0000256" key="8">
    <source>
        <dbReference type="ARBA" id="ARBA00025067"/>
    </source>
</evidence>
<dbReference type="GO" id="GO:0070401">
    <property type="term" value="F:NADP+ binding"/>
    <property type="evidence" value="ECO:0007669"/>
    <property type="project" value="UniProtKB-ARBA"/>
</dbReference>
<dbReference type="InterPro" id="IPR024072">
    <property type="entry name" value="DHFR-like_dom_sf"/>
</dbReference>
<dbReference type="EMBL" id="RKHK01000001">
    <property type="protein sequence ID" value="ROR72040.1"/>
    <property type="molecule type" value="Genomic_DNA"/>
</dbReference>
<name>A0A3N2B9T8_9MICO</name>
<evidence type="ECO:0000259" key="10">
    <source>
        <dbReference type="PROSITE" id="PS51330"/>
    </source>
</evidence>
<dbReference type="PRINTS" id="PR00070">
    <property type="entry name" value="DHFR"/>
</dbReference>
<dbReference type="GO" id="GO:0004146">
    <property type="term" value="F:dihydrofolate reductase activity"/>
    <property type="evidence" value="ECO:0007669"/>
    <property type="project" value="UniProtKB-EC"/>
</dbReference>
<organism evidence="11 12">
    <name type="scientific">Bogoriella caseilytica</name>
    <dbReference type="NCBI Taxonomy" id="56055"/>
    <lineage>
        <taxon>Bacteria</taxon>
        <taxon>Bacillati</taxon>
        <taxon>Actinomycetota</taxon>
        <taxon>Actinomycetes</taxon>
        <taxon>Micrococcales</taxon>
        <taxon>Bogoriellaceae</taxon>
        <taxon>Bogoriella</taxon>
    </lineage>
</organism>
<dbReference type="PROSITE" id="PS51330">
    <property type="entry name" value="DHFR_2"/>
    <property type="match status" value="1"/>
</dbReference>
<keyword evidence="6 9" id="KW-0521">NADP</keyword>
<evidence type="ECO:0000256" key="3">
    <source>
        <dbReference type="ARBA" id="ARBA00012856"/>
    </source>
</evidence>
<evidence type="ECO:0000313" key="12">
    <source>
        <dbReference type="Proteomes" id="UP000280668"/>
    </source>
</evidence>
<keyword evidence="12" id="KW-1185">Reference proteome</keyword>
<dbReference type="InterPro" id="IPR012259">
    <property type="entry name" value="DHFR"/>
</dbReference>
<dbReference type="FunFam" id="3.40.430.10:FF:000001">
    <property type="entry name" value="Dihydrofolate reductase"/>
    <property type="match status" value="1"/>
</dbReference>
<dbReference type="CDD" id="cd00209">
    <property type="entry name" value="DHFR"/>
    <property type="match status" value="1"/>
</dbReference>
<evidence type="ECO:0000256" key="5">
    <source>
        <dbReference type="ARBA" id="ARBA00022563"/>
    </source>
</evidence>
<evidence type="ECO:0000313" key="11">
    <source>
        <dbReference type="EMBL" id="ROR72040.1"/>
    </source>
</evidence>
<protein>
    <recommendedName>
        <fullName evidence="4 9">Dihydrofolate reductase</fullName>
        <ecNumber evidence="3 9">1.5.1.3</ecNumber>
    </recommendedName>
</protein>
<sequence>MTLGLIWAQAHDHIIGAEGSMPWHVPEDLERFQAITSGATVIMGRSTWESFPERPLPRRRNIVLTRKPGYQAPGAELAADLGEAMRAAGSETVWILGGEAVYAEAIEHAEVLEVTDLDLEVDGDTHAPAIDPEHWVPVARDPDEGWHRSRSSIPYRFTTYRRR</sequence>
<dbReference type="InterPro" id="IPR001796">
    <property type="entry name" value="DHFR_dom"/>
</dbReference>
<keyword evidence="7 9" id="KW-0560">Oxidoreductase</keyword>
<dbReference type="GO" id="GO:0046654">
    <property type="term" value="P:tetrahydrofolate biosynthetic process"/>
    <property type="evidence" value="ECO:0007669"/>
    <property type="project" value="UniProtKB-UniPathway"/>
</dbReference>
<evidence type="ECO:0000256" key="7">
    <source>
        <dbReference type="ARBA" id="ARBA00023002"/>
    </source>
</evidence>
<dbReference type="GO" id="GO:0046452">
    <property type="term" value="P:dihydrofolate metabolic process"/>
    <property type="evidence" value="ECO:0007669"/>
    <property type="project" value="TreeGrafter"/>
</dbReference>
<dbReference type="GO" id="GO:0005829">
    <property type="term" value="C:cytosol"/>
    <property type="evidence" value="ECO:0007669"/>
    <property type="project" value="TreeGrafter"/>
</dbReference>
<dbReference type="PANTHER" id="PTHR48069">
    <property type="entry name" value="DIHYDROFOLATE REDUCTASE"/>
    <property type="match status" value="1"/>
</dbReference>
<dbReference type="EC" id="1.5.1.3" evidence="3 9"/>
<accession>A0A3N2B9T8</accession>
<keyword evidence="5 9" id="KW-0554">One-carbon metabolism</keyword>
<dbReference type="PIRSF" id="PIRSF000194">
    <property type="entry name" value="DHFR"/>
    <property type="match status" value="1"/>
</dbReference>
<comment type="similarity">
    <text evidence="2 9">Belongs to the dihydrofolate reductase family.</text>
</comment>
<dbReference type="AlphaFoldDB" id="A0A3N2B9T8"/>